<dbReference type="PANTHER" id="PTHR21090">
    <property type="entry name" value="AROM/DEHYDROQUINATE SYNTHASE"/>
    <property type="match status" value="1"/>
</dbReference>
<dbReference type="EC" id="2.5.1.19" evidence="1"/>
<feature type="binding site" evidence="1">
    <location>
        <position position="394"/>
    </location>
    <ligand>
        <name>phosphoenolpyruvate</name>
        <dbReference type="ChEBI" id="CHEBI:58702"/>
    </ligand>
</feature>
<comment type="subcellular location">
    <subcellularLocation>
        <location evidence="1">Cytoplasm</location>
    </subcellularLocation>
</comment>
<accession>A0ABS6W5T1</accession>
<dbReference type="HAMAP" id="MF_00210">
    <property type="entry name" value="EPSP_synth"/>
    <property type="match status" value="1"/>
</dbReference>
<keyword evidence="1 3" id="KW-0808">Transferase</keyword>
<feature type="domain" description="Enolpyruvate transferase" evidence="2">
    <location>
        <begin position="17"/>
        <end position="470"/>
    </location>
</feature>
<comment type="similarity">
    <text evidence="1">Belongs to the EPSP synthase family.</text>
</comment>
<feature type="binding site" evidence="1">
    <location>
        <position position="190"/>
    </location>
    <ligand>
        <name>phosphoenolpyruvate</name>
        <dbReference type="ChEBI" id="CHEBI:58702"/>
    </ligand>
</feature>
<evidence type="ECO:0000256" key="1">
    <source>
        <dbReference type="HAMAP-Rule" id="MF_00210"/>
    </source>
</evidence>
<name>A0ABS6W5T1_9BIFI</name>
<reference evidence="3 4" key="1">
    <citation type="submission" date="2021-05" db="EMBL/GenBank/DDBJ databases">
        <title>Phylogenetic classification of ten novel species belonging to the genus Bifidobacterium comprising B. colchicus sp. nov., B. abeli sp. nov., B. bicoloris sp. nov., B. guerezis sp. nov., B. rosaliae sp. nov., B. santillanensis sp. nov., B. argentati sp. nov., B. amazzoni sp. nov., B. pluviali sp. nov., and B. pinnaculum sp. nov.</title>
        <authorList>
            <person name="Lugli G.A."/>
            <person name="Ruiz Garcia L."/>
            <person name="Margolles A."/>
            <person name="Ventura M."/>
        </authorList>
    </citation>
    <scope>NUCLEOTIDE SEQUENCE [LARGE SCALE GENOMIC DNA]</scope>
    <source>
        <strain evidence="3 4">6T3</strain>
    </source>
</reference>
<feature type="binding site" evidence="1">
    <location>
        <position position="30"/>
    </location>
    <ligand>
        <name>3-phosphoshikimate</name>
        <dbReference type="ChEBI" id="CHEBI:145989"/>
    </ligand>
</feature>
<evidence type="ECO:0000313" key="4">
    <source>
        <dbReference type="Proteomes" id="UP000812844"/>
    </source>
</evidence>
<protein>
    <recommendedName>
        <fullName evidence="1">3-phosphoshikimate 1-carboxyvinyltransferase</fullName>
        <ecNumber evidence="1">2.5.1.19</ecNumber>
    </recommendedName>
    <alternativeName>
        <fullName evidence="1">5-enolpyruvylshikimate-3-phosphate synthase</fullName>
        <shortName evidence="1">EPSP synthase</shortName>
        <shortName evidence="1">EPSPS</shortName>
    </alternativeName>
</protein>
<comment type="caution">
    <text evidence="1">Lacks conserved residue(s) required for the propagation of feature annotation.</text>
</comment>
<dbReference type="GO" id="GO:0003866">
    <property type="term" value="F:3-phosphoshikimate 1-carboxyvinyltransferase activity"/>
    <property type="evidence" value="ECO:0007669"/>
    <property type="project" value="UniProtKB-EC"/>
</dbReference>
<dbReference type="RefSeq" id="WP_219079533.1">
    <property type="nucleotide sequence ID" value="NZ_JAHBBD010000001.1"/>
</dbReference>
<comment type="function">
    <text evidence="1">Catalyzes the transfer of the enolpyruvyl moiety of phosphoenolpyruvate (PEP) to the 5-hydroxyl of shikimate-3-phosphate (S3P) to produce enolpyruvyl shikimate-3-phosphate and inorganic phosphate.</text>
</comment>
<comment type="pathway">
    <text evidence="1">Metabolic intermediate biosynthesis; chorismate biosynthesis; chorismate from D-erythrose 4-phosphate and phosphoenolpyruvate: step 6/7.</text>
</comment>
<dbReference type="InterPro" id="IPR006264">
    <property type="entry name" value="EPSP_synthase"/>
</dbReference>
<comment type="catalytic activity">
    <reaction evidence="1">
        <text>3-phosphoshikimate + phosphoenolpyruvate = 5-O-(1-carboxyvinyl)-3-phosphoshikimate + phosphate</text>
        <dbReference type="Rhea" id="RHEA:21256"/>
        <dbReference type="ChEBI" id="CHEBI:43474"/>
        <dbReference type="ChEBI" id="CHEBI:57701"/>
        <dbReference type="ChEBI" id="CHEBI:58702"/>
        <dbReference type="ChEBI" id="CHEBI:145989"/>
        <dbReference type="EC" id="2.5.1.19"/>
    </reaction>
</comment>
<dbReference type="InterPro" id="IPR001986">
    <property type="entry name" value="Enolpyruvate_Tfrase_dom"/>
</dbReference>
<feature type="binding site" evidence="1">
    <location>
        <position position="438"/>
    </location>
    <ligand>
        <name>phosphoenolpyruvate</name>
        <dbReference type="ChEBI" id="CHEBI:58702"/>
    </ligand>
</feature>
<dbReference type="PROSITE" id="PS00885">
    <property type="entry name" value="EPSP_SYNTHASE_2"/>
    <property type="match status" value="1"/>
</dbReference>
<evidence type="ECO:0000259" key="2">
    <source>
        <dbReference type="Pfam" id="PF00275"/>
    </source>
</evidence>
<dbReference type="InterPro" id="IPR023193">
    <property type="entry name" value="EPSP_synthase_CS"/>
</dbReference>
<dbReference type="EMBL" id="JAHBBD010000001">
    <property type="protein sequence ID" value="MBW3081844.1"/>
    <property type="molecule type" value="Genomic_DNA"/>
</dbReference>
<feature type="binding site" evidence="1">
    <location>
        <position position="31"/>
    </location>
    <ligand>
        <name>3-phosphoshikimate</name>
        <dbReference type="ChEBI" id="CHEBI:145989"/>
    </ligand>
</feature>
<feature type="binding site" evidence="1">
    <location>
        <position position="217"/>
    </location>
    <ligand>
        <name>3-phosphoshikimate</name>
        <dbReference type="ChEBI" id="CHEBI:145989"/>
    </ligand>
</feature>
<dbReference type="CDD" id="cd01556">
    <property type="entry name" value="EPSP_synthase"/>
    <property type="match status" value="1"/>
</dbReference>
<feature type="binding site" evidence="1">
    <location>
        <position position="188"/>
    </location>
    <ligand>
        <name>3-phosphoshikimate</name>
        <dbReference type="ChEBI" id="CHEBI:145989"/>
    </ligand>
</feature>
<evidence type="ECO:0000313" key="3">
    <source>
        <dbReference type="EMBL" id="MBW3081844.1"/>
    </source>
</evidence>
<dbReference type="Proteomes" id="UP000812844">
    <property type="component" value="Unassembled WGS sequence"/>
</dbReference>
<comment type="caution">
    <text evidence="3">The sequence shown here is derived from an EMBL/GenBank/DDBJ whole genome shotgun (WGS) entry which is preliminary data.</text>
</comment>
<dbReference type="NCBIfam" id="TIGR01356">
    <property type="entry name" value="aroA"/>
    <property type="match status" value="1"/>
</dbReference>
<feature type="binding site" evidence="1">
    <location>
        <position position="189"/>
    </location>
    <ligand>
        <name>3-phosphoshikimate</name>
        <dbReference type="ChEBI" id="CHEBI:145989"/>
    </ligand>
</feature>
<proteinExistence type="inferred from homology"/>
<dbReference type="Pfam" id="PF00275">
    <property type="entry name" value="EPSP_synthase"/>
    <property type="match status" value="1"/>
</dbReference>
<dbReference type="PIRSF" id="PIRSF000505">
    <property type="entry name" value="EPSPS"/>
    <property type="match status" value="1"/>
</dbReference>
<keyword evidence="1" id="KW-0963">Cytoplasm</keyword>
<dbReference type="PANTHER" id="PTHR21090:SF5">
    <property type="entry name" value="PENTAFUNCTIONAL AROM POLYPEPTIDE"/>
    <property type="match status" value="1"/>
</dbReference>
<keyword evidence="4" id="KW-1185">Reference proteome</keyword>
<feature type="binding site" evidence="1">
    <location>
        <position position="463"/>
    </location>
    <ligand>
        <name>phosphoenolpyruvate</name>
        <dbReference type="ChEBI" id="CHEBI:58702"/>
    </ligand>
</feature>
<keyword evidence="1" id="KW-0057">Aromatic amino acid biosynthesis</keyword>
<sequence length="478" mass="49409">MNATMQAHNPWRAPLAGRPLDATVVIPGSKSLSNRYLILAALGGRPVTLVGLLRSRDTELMMGALESFGVRCEPDAAEPTTVRVVPPADGRFRGGTDVYCGLAGTVMRFVPGLAMFADGPVRFDGDAQAYARPMGPVLDGLEQLGARIEYHGEPGRLPFTITPPASAAPPDGGTGAGPATVSIDASGSSQFISGLLLIGSRLPGGLRLVHTGERLPSLPHVRMTVDDLRRAGVRAEADEAARRWSVHPGAVQLPDTVVIEPDLSNAAPFLGAAMIAGGSVSVPHWPRRTTQPGGLLPGILQRMGARITWNAMAWDGDGPAVGTGDAAGDAATAANAPDAGTLTVTGDGAIHGLGRFDLSAAGEIAPSIAALAALADSPTQLVGIAHLRGHETNRLAALVAEIRRIGAQADELEDGIAIAPAPRGRLHGATMETYADHRMATFAAMIGLAVPDVDVVDVQTTSKTIPDFVGMWTAMLGE</sequence>
<feature type="binding site" evidence="1">
    <location>
        <position position="190"/>
    </location>
    <ligand>
        <name>3-phosphoshikimate</name>
        <dbReference type="ChEBI" id="CHEBI:145989"/>
    </ligand>
</feature>
<feature type="active site" description="Proton acceptor" evidence="1">
    <location>
        <position position="363"/>
    </location>
</feature>
<feature type="binding site" evidence="1">
    <location>
        <position position="132"/>
    </location>
    <ligand>
        <name>phosphoenolpyruvate</name>
        <dbReference type="ChEBI" id="CHEBI:58702"/>
    </ligand>
</feature>
<feature type="binding site" evidence="1">
    <location>
        <position position="35"/>
    </location>
    <ligand>
        <name>3-phosphoshikimate</name>
        <dbReference type="ChEBI" id="CHEBI:145989"/>
    </ligand>
</feature>
<feature type="binding site" evidence="1">
    <location>
        <position position="30"/>
    </location>
    <ligand>
        <name>phosphoenolpyruvate</name>
        <dbReference type="ChEBI" id="CHEBI:58702"/>
    </ligand>
</feature>
<feature type="binding site" evidence="1">
    <location>
        <position position="363"/>
    </location>
    <ligand>
        <name>3-phosphoshikimate</name>
        <dbReference type="ChEBI" id="CHEBI:145989"/>
    </ligand>
</feature>
<gene>
    <name evidence="1 3" type="primary">aroA</name>
    <name evidence="3" type="ORF">KIH73_00335</name>
</gene>
<feature type="binding site" evidence="1">
    <location>
        <position position="390"/>
    </location>
    <ligand>
        <name>3-phosphoshikimate</name>
        <dbReference type="ChEBI" id="CHEBI:145989"/>
    </ligand>
</feature>
<comment type="subunit">
    <text evidence="1">Monomer.</text>
</comment>
<organism evidence="3 4">
    <name type="scientific">Bifidobacterium phasiani</name>
    <dbReference type="NCBI Taxonomy" id="2834431"/>
    <lineage>
        <taxon>Bacteria</taxon>
        <taxon>Bacillati</taxon>
        <taxon>Actinomycetota</taxon>
        <taxon>Actinomycetes</taxon>
        <taxon>Bifidobacteriales</taxon>
        <taxon>Bifidobacteriaceae</taxon>
        <taxon>Bifidobacterium</taxon>
    </lineage>
</organism>
<feature type="binding site" evidence="1">
    <location>
        <position position="104"/>
    </location>
    <ligand>
        <name>phosphoenolpyruvate</name>
        <dbReference type="ChEBI" id="CHEBI:58702"/>
    </ligand>
</feature>
<keyword evidence="1" id="KW-0028">Amino-acid biosynthesis</keyword>